<dbReference type="RefSeq" id="WP_377045408.1">
    <property type="nucleotide sequence ID" value="NZ_JBHLUN010000010.1"/>
</dbReference>
<dbReference type="SUPFAM" id="SSF52833">
    <property type="entry name" value="Thioredoxin-like"/>
    <property type="match status" value="1"/>
</dbReference>
<evidence type="ECO:0000256" key="6">
    <source>
        <dbReference type="ARBA" id="ARBA00023004"/>
    </source>
</evidence>
<evidence type="ECO:0000313" key="9">
    <source>
        <dbReference type="Proteomes" id="UP001589865"/>
    </source>
</evidence>
<dbReference type="InterPro" id="IPR006620">
    <property type="entry name" value="Pro_4_hyd_alph"/>
</dbReference>
<dbReference type="PROSITE" id="PS51471">
    <property type="entry name" value="FE2OG_OXY"/>
    <property type="match status" value="1"/>
</dbReference>
<keyword evidence="9" id="KW-1185">Reference proteome</keyword>
<evidence type="ECO:0000313" key="8">
    <source>
        <dbReference type="EMBL" id="MFC0409661.1"/>
    </source>
</evidence>
<evidence type="ECO:0000256" key="3">
    <source>
        <dbReference type="ARBA" id="ARBA00022896"/>
    </source>
</evidence>
<gene>
    <name evidence="8" type="ORF">ACFFGY_15515</name>
</gene>
<evidence type="ECO:0000256" key="4">
    <source>
        <dbReference type="ARBA" id="ARBA00022964"/>
    </source>
</evidence>
<keyword evidence="4" id="KW-0223">Dioxygenase</keyword>
<proteinExistence type="predicted"/>
<feature type="domain" description="Fe2OG dioxygenase" evidence="7">
    <location>
        <begin position="239"/>
        <end position="334"/>
    </location>
</feature>
<organism evidence="8 9">
    <name type="scientific">Roseomonas elaeocarpi</name>
    <dbReference type="NCBI Taxonomy" id="907779"/>
    <lineage>
        <taxon>Bacteria</taxon>
        <taxon>Pseudomonadati</taxon>
        <taxon>Pseudomonadota</taxon>
        <taxon>Alphaproteobacteria</taxon>
        <taxon>Acetobacterales</taxon>
        <taxon>Roseomonadaceae</taxon>
        <taxon>Roseomonas</taxon>
    </lineage>
</organism>
<evidence type="ECO:0000259" key="7">
    <source>
        <dbReference type="PROSITE" id="PS51471"/>
    </source>
</evidence>
<dbReference type="Gene3D" id="2.60.120.620">
    <property type="entry name" value="q2cbj1_9rhob like domain"/>
    <property type="match status" value="1"/>
</dbReference>
<dbReference type="SUPFAM" id="SSF51197">
    <property type="entry name" value="Clavaminate synthase-like"/>
    <property type="match status" value="1"/>
</dbReference>
<comment type="cofactor">
    <cofactor evidence="1">
        <name>L-ascorbate</name>
        <dbReference type="ChEBI" id="CHEBI:38290"/>
    </cofactor>
</comment>
<dbReference type="SMART" id="SM00702">
    <property type="entry name" value="P4Hc"/>
    <property type="match status" value="1"/>
</dbReference>
<dbReference type="Proteomes" id="UP001589865">
    <property type="component" value="Unassembled WGS sequence"/>
</dbReference>
<protein>
    <submittedName>
        <fullName evidence="8">2OG-Fe(II) oxygenase family protein</fullName>
    </submittedName>
</protein>
<keyword evidence="3" id="KW-0847">Vitamin C</keyword>
<dbReference type="EMBL" id="JBHLUN010000010">
    <property type="protein sequence ID" value="MFC0409661.1"/>
    <property type="molecule type" value="Genomic_DNA"/>
</dbReference>
<dbReference type="Pfam" id="PF13640">
    <property type="entry name" value="2OG-FeII_Oxy_3"/>
    <property type="match status" value="1"/>
</dbReference>
<accession>A0ABV6JVB5</accession>
<evidence type="ECO:0000256" key="1">
    <source>
        <dbReference type="ARBA" id="ARBA00001961"/>
    </source>
</evidence>
<evidence type="ECO:0000256" key="5">
    <source>
        <dbReference type="ARBA" id="ARBA00023002"/>
    </source>
</evidence>
<dbReference type="InterPro" id="IPR005123">
    <property type="entry name" value="Oxoglu/Fe-dep_dioxygenase_dom"/>
</dbReference>
<sequence>MAIVGFGEPLPPLTLPGTQNPAYTVASVAGRWTLLLFLPENPDPAVMAETQAALAAARRRLDDQDALLFVVTPRHEDLGTRLPDSLPGIRALSDAGGAALRALGGDPATGAAILADPFHRVVFGGPFSEAPKVFRLLATLPPAPLHAGAEVPAPVLVLPRLLEPALCRRMIELYETGDTQSSGFMREVDGRTVPVNDSSFKRRSDHNISDETVLGALRERLARRLIPALRQAFQFEATRVERFIVSCYDAGEGGFFRAHRDNTTRGTAHRRFAVTVNLNAEEFEGGELRFPEFGPRSYRAPTGGAVVFSCSLLHEAMPVTKGRRYAFLPFLYDESGARIREQNLRFVGAEKPAEAEAPAVG</sequence>
<keyword evidence="6" id="KW-0408">Iron</keyword>
<comment type="caution">
    <text evidence="8">The sequence shown here is derived from an EMBL/GenBank/DDBJ whole genome shotgun (WGS) entry which is preliminary data.</text>
</comment>
<evidence type="ECO:0000256" key="2">
    <source>
        <dbReference type="ARBA" id="ARBA00022723"/>
    </source>
</evidence>
<dbReference type="InterPro" id="IPR036249">
    <property type="entry name" value="Thioredoxin-like_sf"/>
</dbReference>
<reference evidence="8 9" key="1">
    <citation type="submission" date="2024-09" db="EMBL/GenBank/DDBJ databases">
        <authorList>
            <person name="Sun Q."/>
            <person name="Mori K."/>
        </authorList>
    </citation>
    <scope>NUCLEOTIDE SEQUENCE [LARGE SCALE GENOMIC DNA]</scope>
    <source>
        <strain evidence="8 9">TBRC 5777</strain>
    </source>
</reference>
<keyword evidence="5" id="KW-0560">Oxidoreductase</keyword>
<name>A0ABV6JVB5_9PROT</name>
<keyword evidence="2" id="KW-0479">Metal-binding</keyword>
<dbReference type="InterPro" id="IPR044862">
    <property type="entry name" value="Pro_4_hyd_alph_FE2OG_OXY"/>
</dbReference>